<dbReference type="GO" id="GO:0003824">
    <property type="term" value="F:catalytic activity"/>
    <property type="evidence" value="ECO:0007669"/>
    <property type="project" value="InterPro"/>
</dbReference>
<evidence type="ECO:0000256" key="4">
    <source>
        <dbReference type="ARBA" id="ARBA00022723"/>
    </source>
</evidence>
<evidence type="ECO:0000256" key="1">
    <source>
        <dbReference type="ARBA" id="ARBA00001966"/>
    </source>
</evidence>
<feature type="domain" description="Radical SAM core" evidence="7">
    <location>
        <begin position="42"/>
        <end position="267"/>
    </location>
</feature>
<keyword evidence="5" id="KW-0408">Iron</keyword>
<proteinExistence type="predicted"/>
<keyword evidence="6" id="KW-0411">Iron-sulfur</keyword>
<dbReference type="Pfam" id="PF04055">
    <property type="entry name" value="Radical_SAM"/>
    <property type="match status" value="1"/>
</dbReference>
<dbReference type="SFLD" id="SFLDG01067">
    <property type="entry name" value="SPASM/twitch_domain_containing"/>
    <property type="match status" value="2"/>
</dbReference>
<dbReference type="GO" id="GO:0051536">
    <property type="term" value="F:iron-sulfur cluster binding"/>
    <property type="evidence" value="ECO:0007669"/>
    <property type="project" value="UniProtKB-KW"/>
</dbReference>
<protein>
    <submittedName>
        <fullName evidence="8">Radical SAM protein</fullName>
    </submittedName>
</protein>
<dbReference type="InterPro" id="IPR023885">
    <property type="entry name" value="4Fe4S-binding_SPASM_dom"/>
</dbReference>
<gene>
    <name evidence="8" type="ORF">PQ456_07070</name>
</gene>
<accession>A0AAX3M9H7</accession>
<dbReference type="InterPro" id="IPR013785">
    <property type="entry name" value="Aldolase_TIM"/>
</dbReference>
<dbReference type="InterPro" id="IPR007197">
    <property type="entry name" value="rSAM"/>
</dbReference>
<reference evidence="8 9" key="1">
    <citation type="submission" date="2023-02" db="EMBL/GenBank/DDBJ databases">
        <title>Genome sequence of Paenibacillus kyungheensis KACC 18744.</title>
        <authorList>
            <person name="Kim S."/>
            <person name="Heo J."/>
            <person name="Kwon S.-W."/>
        </authorList>
    </citation>
    <scope>NUCLEOTIDE SEQUENCE [LARGE SCALE GENOMIC DNA]</scope>
    <source>
        <strain evidence="8 9">KACC 18744</strain>
    </source>
</reference>
<evidence type="ECO:0000256" key="3">
    <source>
        <dbReference type="ARBA" id="ARBA00022691"/>
    </source>
</evidence>
<keyword evidence="3" id="KW-0949">S-adenosyl-L-methionine</keyword>
<evidence type="ECO:0000313" key="8">
    <source>
        <dbReference type="EMBL" id="WCT58109.1"/>
    </source>
</evidence>
<dbReference type="InterPro" id="IPR058240">
    <property type="entry name" value="rSAM_sf"/>
</dbReference>
<dbReference type="PROSITE" id="PS51918">
    <property type="entry name" value="RADICAL_SAM"/>
    <property type="match status" value="1"/>
</dbReference>
<dbReference type="SFLD" id="SFLDG01386">
    <property type="entry name" value="main_SPASM_domain-containing"/>
    <property type="match status" value="1"/>
</dbReference>
<dbReference type="CDD" id="cd01335">
    <property type="entry name" value="Radical_SAM"/>
    <property type="match status" value="1"/>
</dbReference>
<keyword evidence="9" id="KW-1185">Reference proteome</keyword>
<dbReference type="SFLD" id="SFLDG01387">
    <property type="entry name" value="BtrN-like_SPASM_domain_contain"/>
    <property type="match status" value="1"/>
</dbReference>
<dbReference type="GO" id="GO:0046872">
    <property type="term" value="F:metal ion binding"/>
    <property type="evidence" value="ECO:0007669"/>
    <property type="project" value="UniProtKB-KW"/>
</dbReference>
<dbReference type="Gene3D" id="3.20.20.70">
    <property type="entry name" value="Aldolase class I"/>
    <property type="match status" value="1"/>
</dbReference>
<evidence type="ECO:0000259" key="7">
    <source>
        <dbReference type="PROSITE" id="PS51918"/>
    </source>
</evidence>
<evidence type="ECO:0000256" key="6">
    <source>
        <dbReference type="ARBA" id="ARBA00023014"/>
    </source>
</evidence>
<dbReference type="InterPro" id="IPR034391">
    <property type="entry name" value="AdoMet-like_SPASM_containing"/>
</dbReference>
<dbReference type="PANTHER" id="PTHR11228">
    <property type="entry name" value="RADICAL SAM DOMAIN PROTEIN"/>
    <property type="match status" value="1"/>
</dbReference>
<dbReference type="Proteomes" id="UP001220509">
    <property type="component" value="Chromosome"/>
</dbReference>
<dbReference type="AlphaFoldDB" id="A0AAX3M9H7"/>
<name>A0AAX3M9H7_9BACL</name>
<dbReference type="CDD" id="cd21109">
    <property type="entry name" value="SPASM"/>
    <property type="match status" value="1"/>
</dbReference>
<dbReference type="PANTHER" id="PTHR11228:SF7">
    <property type="entry name" value="PQQA PEPTIDE CYCLASE"/>
    <property type="match status" value="1"/>
</dbReference>
<evidence type="ECO:0000256" key="2">
    <source>
        <dbReference type="ARBA" id="ARBA00022485"/>
    </source>
</evidence>
<dbReference type="EMBL" id="CP117416">
    <property type="protein sequence ID" value="WCT58109.1"/>
    <property type="molecule type" value="Genomic_DNA"/>
</dbReference>
<dbReference type="Pfam" id="PF13186">
    <property type="entry name" value="SPASM"/>
    <property type="match status" value="1"/>
</dbReference>
<dbReference type="SFLD" id="SFLDS00029">
    <property type="entry name" value="Radical_SAM"/>
    <property type="match status" value="2"/>
</dbReference>
<dbReference type="InterPro" id="IPR050377">
    <property type="entry name" value="Radical_SAM_PqqE_MftC-like"/>
</dbReference>
<dbReference type="SUPFAM" id="SSF102114">
    <property type="entry name" value="Radical SAM enzymes"/>
    <property type="match status" value="1"/>
</dbReference>
<dbReference type="NCBIfam" id="TIGR04085">
    <property type="entry name" value="rSAM_more_4Fe4S"/>
    <property type="match status" value="1"/>
</dbReference>
<dbReference type="KEGG" id="pka:PQ456_07070"/>
<comment type="cofactor">
    <cofactor evidence="1">
        <name>[4Fe-4S] cluster</name>
        <dbReference type="ChEBI" id="CHEBI:49883"/>
    </cofactor>
</comment>
<organism evidence="8 9">
    <name type="scientific">Paenibacillus kyungheensis</name>
    <dbReference type="NCBI Taxonomy" id="1452732"/>
    <lineage>
        <taxon>Bacteria</taxon>
        <taxon>Bacillati</taxon>
        <taxon>Bacillota</taxon>
        <taxon>Bacilli</taxon>
        <taxon>Bacillales</taxon>
        <taxon>Paenibacillaceae</taxon>
        <taxon>Paenibacillus</taxon>
    </lineage>
</organism>
<evidence type="ECO:0000313" key="9">
    <source>
        <dbReference type="Proteomes" id="UP001220509"/>
    </source>
</evidence>
<sequence>MFFLQPRSEVTIDRKEFQLIKRTVRNATVSYRNQIKDPTYKTPIPQSLGIKLTNRCNLRCTHCFQWNEDGYHHQMDKAEQNMDLDPAIFKQLLDDTKEAKSRLYLWGGEPMFHRQFGQILEYIQNDRREMTICTNGLLIDKFLEPILDLSENLELLIAVEGFEYEHNLIRGKGTFQKTMAQIDRLVELRDQGLYKGRISVHAVINDNMIGRMTELLEFFESKKLDLVMLCFPWYISRETSLKMDTYFSEKFQWLRQLDERHISSWHAFKYKINPDRMDALMEDLHKINDRIWKIRVRYQPGLDYDEIDKFIHGDEMTSRCSNHCLALTSRTDIVPDGSVMPCKFFSEFTVGNLKEKSLKEIWDSEEYENVRHIINKEGLTPACSKCSVLYLHGAGTVNSLDYI</sequence>
<keyword evidence="4" id="KW-0479">Metal-binding</keyword>
<keyword evidence="2" id="KW-0004">4Fe-4S</keyword>
<evidence type="ECO:0000256" key="5">
    <source>
        <dbReference type="ARBA" id="ARBA00023004"/>
    </source>
</evidence>